<name>A0ABU1P196_9BACL</name>
<evidence type="ECO:0000313" key="1">
    <source>
        <dbReference type="EMBL" id="MDR6553511.1"/>
    </source>
</evidence>
<dbReference type="Proteomes" id="UP001267290">
    <property type="component" value="Unassembled WGS sequence"/>
</dbReference>
<reference evidence="1 2" key="1">
    <citation type="submission" date="2023-07" db="EMBL/GenBank/DDBJ databases">
        <title>Sorghum-associated microbial communities from plants grown in Nebraska, USA.</title>
        <authorList>
            <person name="Schachtman D."/>
        </authorList>
    </citation>
    <scope>NUCLEOTIDE SEQUENCE [LARGE SCALE GENOMIC DNA]</scope>
    <source>
        <strain evidence="1 2">CC258</strain>
    </source>
</reference>
<proteinExistence type="predicted"/>
<dbReference type="EMBL" id="JAVDSB010000010">
    <property type="protein sequence ID" value="MDR6553511.1"/>
    <property type="molecule type" value="Genomic_DNA"/>
</dbReference>
<gene>
    <name evidence="1" type="ORF">J2736_004718</name>
</gene>
<comment type="caution">
    <text evidence="1">The sequence shown here is derived from an EMBL/GenBank/DDBJ whole genome shotgun (WGS) entry which is preliminary data.</text>
</comment>
<sequence>MHSLICGHVDIVGKFGDKCYEGFLRVKIGAKRGRELSYVLGAVFRGNEEWLGG</sequence>
<protein>
    <submittedName>
        <fullName evidence="1">Uncharacterized protein</fullName>
    </submittedName>
</protein>
<accession>A0ABU1P196</accession>
<keyword evidence="2" id="KW-1185">Reference proteome</keyword>
<organism evidence="1 2">
    <name type="scientific">Paenibacillus qinlingensis</name>
    <dbReference type="NCBI Taxonomy" id="1837343"/>
    <lineage>
        <taxon>Bacteria</taxon>
        <taxon>Bacillati</taxon>
        <taxon>Bacillota</taxon>
        <taxon>Bacilli</taxon>
        <taxon>Bacillales</taxon>
        <taxon>Paenibacillaceae</taxon>
        <taxon>Paenibacillus</taxon>
    </lineage>
</organism>
<evidence type="ECO:0000313" key="2">
    <source>
        <dbReference type="Proteomes" id="UP001267290"/>
    </source>
</evidence>